<accession>A0A142JVW1</accession>
<dbReference type="SUPFAM" id="SSF46785">
    <property type="entry name" value="Winged helix' DNA-binding domain"/>
    <property type="match status" value="1"/>
</dbReference>
<name>A0A142JVW1_9BURK</name>
<dbReference type="STRING" id="1796606.A2G96_31390"/>
<dbReference type="Pfam" id="PF03466">
    <property type="entry name" value="LysR_substrate"/>
    <property type="match status" value="1"/>
</dbReference>
<evidence type="ECO:0000256" key="3">
    <source>
        <dbReference type="ARBA" id="ARBA00023125"/>
    </source>
</evidence>
<evidence type="ECO:0000259" key="5">
    <source>
        <dbReference type="PROSITE" id="PS50931"/>
    </source>
</evidence>
<sequence length="301" mass="33133">MNLSVKHLRAFVALATYRNFTRAARACHLSQSAFSALVQTLEEQAGSRLFERTTRHVELSTDGVRFEQAARRLLADFETAFEDLRAHAERRKGRVSIAALPSLAGGDLPPLLAQFRARYPGIVLELFDQLADGCIELVRQGRADFALAPAPAQDDDLRVEPLVRDTFHLVCPADHALARKRRITPEMLTGLPFIQLSRTTSVRQHLDAALHPLRLASVMEVEHLATVAALVQAGPGISAVPSLALFQFRREGLAIRPLQLPSLVRDICLVRLKDRGDSAAAAAMIEALQAFYRGGKAPARR</sequence>
<evidence type="ECO:0000313" key="7">
    <source>
        <dbReference type="Proteomes" id="UP000075238"/>
    </source>
</evidence>
<dbReference type="Gene3D" id="3.40.190.290">
    <property type="match status" value="1"/>
</dbReference>
<dbReference type="OrthoDB" id="646694at2"/>
<feature type="domain" description="HTH lysR-type" evidence="5">
    <location>
        <begin position="1"/>
        <end position="60"/>
    </location>
</feature>
<evidence type="ECO:0000313" key="6">
    <source>
        <dbReference type="EMBL" id="AMR82223.1"/>
    </source>
</evidence>
<dbReference type="CDD" id="cd08440">
    <property type="entry name" value="PBP2_LTTR_like_4"/>
    <property type="match status" value="1"/>
</dbReference>
<keyword evidence="7" id="KW-1185">Reference proteome</keyword>
<dbReference type="GO" id="GO:0003700">
    <property type="term" value="F:DNA-binding transcription factor activity"/>
    <property type="evidence" value="ECO:0007669"/>
    <property type="project" value="InterPro"/>
</dbReference>
<dbReference type="GO" id="GO:0003677">
    <property type="term" value="F:DNA binding"/>
    <property type="evidence" value="ECO:0007669"/>
    <property type="project" value="UniProtKB-KW"/>
</dbReference>
<dbReference type="PANTHER" id="PTHR30419:SF8">
    <property type="entry name" value="NITROGEN ASSIMILATION TRANSCRIPTIONAL ACTIVATOR-RELATED"/>
    <property type="match status" value="1"/>
</dbReference>
<dbReference type="EMBL" id="CP014845">
    <property type="protein sequence ID" value="AMR82223.1"/>
    <property type="molecule type" value="Genomic_DNA"/>
</dbReference>
<dbReference type="GO" id="GO:0005829">
    <property type="term" value="C:cytosol"/>
    <property type="evidence" value="ECO:0007669"/>
    <property type="project" value="TreeGrafter"/>
</dbReference>
<gene>
    <name evidence="6" type="ORF">A2G96_31390</name>
</gene>
<dbReference type="PANTHER" id="PTHR30419">
    <property type="entry name" value="HTH-TYPE TRANSCRIPTIONAL REGULATOR YBHD"/>
    <property type="match status" value="1"/>
</dbReference>
<protein>
    <submittedName>
        <fullName evidence="6">LysR family transcriptional regulator</fullName>
    </submittedName>
</protein>
<dbReference type="RefSeq" id="WP_062804000.1">
    <property type="nucleotide sequence ID" value="NZ_CP014845.1"/>
</dbReference>
<keyword evidence="3" id="KW-0238">DNA-binding</keyword>
<evidence type="ECO:0000256" key="2">
    <source>
        <dbReference type="ARBA" id="ARBA00023015"/>
    </source>
</evidence>
<dbReference type="SUPFAM" id="SSF53850">
    <property type="entry name" value="Periplasmic binding protein-like II"/>
    <property type="match status" value="1"/>
</dbReference>
<dbReference type="InterPro" id="IPR000847">
    <property type="entry name" value="LysR_HTH_N"/>
</dbReference>
<evidence type="ECO:0000256" key="4">
    <source>
        <dbReference type="ARBA" id="ARBA00023163"/>
    </source>
</evidence>
<dbReference type="PRINTS" id="PR00039">
    <property type="entry name" value="HTHLYSR"/>
</dbReference>
<dbReference type="FunFam" id="1.10.10.10:FF:000001">
    <property type="entry name" value="LysR family transcriptional regulator"/>
    <property type="match status" value="1"/>
</dbReference>
<keyword evidence="2" id="KW-0805">Transcription regulation</keyword>
<dbReference type="AlphaFoldDB" id="A0A142JVW1"/>
<dbReference type="Proteomes" id="UP000075238">
    <property type="component" value="Chromosome 2"/>
</dbReference>
<dbReference type="KEGG" id="cnan:A2G96_31390"/>
<dbReference type="Gene3D" id="1.10.10.10">
    <property type="entry name" value="Winged helix-like DNA-binding domain superfamily/Winged helix DNA-binding domain"/>
    <property type="match status" value="1"/>
</dbReference>
<dbReference type="InterPro" id="IPR036388">
    <property type="entry name" value="WH-like_DNA-bd_sf"/>
</dbReference>
<keyword evidence="4" id="KW-0804">Transcription</keyword>
<dbReference type="InterPro" id="IPR050950">
    <property type="entry name" value="HTH-type_LysR_regulators"/>
</dbReference>
<dbReference type="Pfam" id="PF00126">
    <property type="entry name" value="HTH_1"/>
    <property type="match status" value="1"/>
</dbReference>
<dbReference type="PROSITE" id="PS50931">
    <property type="entry name" value="HTH_LYSR"/>
    <property type="match status" value="1"/>
</dbReference>
<reference evidence="6 7" key="1">
    <citation type="submission" date="2016-03" db="EMBL/GenBank/DDBJ databases">
        <title>Complete genome sequence of a novel chlorpyrifos degrading bacterium, Cupriavidus nantongensis sp. X1.</title>
        <authorList>
            <person name="Fang L."/>
        </authorList>
    </citation>
    <scope>NUCLEOTIDE SEQUENCE [LARGE SCALE GENOMIC DNA]</scope>
    <source>
        <strain evidence="6 7">X1</strain>
    </source>
</reference>
<dbReference type="InterPro" id="IPR005119">
    <property type="entry name" value="LysR_subst-bd"/>
</dbReference>
<comment type="similarity">
    <text evidence="1">Belongs to the LysR transcriptional regulatory family.</text>
</comment>
<evidence type="ECO:0000256" key="1">
    <source>
        <dbReference type="ARBA" id="ARBA00009437"/>
    </source>
</evidence>
<dbReference type="InterPro" id="IPR036390">
    <property type="entry name" value="WH_DNA-bd_sf"/>
</dbReference>
<organism evidence="6 7">
    <name type="scientific">Cupriavidus nantongensis</name>
    <dbReference type="NCBI Taxonomy" id="1796606"/>
    <lineage>
        <taxon>Bacteria</taxon>
        <taxon>Pseudomonadati</taxon>
        <taxon>Pseudomonadota</taxon>
        <taxon>Betaproteobacteria</taxon>
        <taxon>Burkholderiales</taxon>
        <taxon>Burkholderiaceae</taxon>
        <taxon>Cupriavidus</taxon>
    </lineage>
</organism>
<proteinExistence type="inferred from homology"/>